<protein>
    <recommendedName>
        <fullName evidence="6">HTH-type transcriptional regulator SarZ</fullName>
    </recommendedName>
    <alternativeName>
        <fullName evidence="7">Staphylococcal accessory regulator Z</fullName>
    </alternativeName>
</protein>
<dbReference type="AlphaFoldDB" id="A0A4R3N664"/>
<comment type="subcellular location">
    <subcellularLocation>
        <location evidence="1">Cytoplasm</location>
    </subcellularLocation>
</comment>
<dbReference type="OrthoDB" id="2376601at2"/>
<dbReference type="PANTHER" id="PTHR42756">
    <property type="entry name" value="TRANSCRIPTIONAL REGULATOR, MARR"/>
    <property type="match status" value="1"/>
</dbReference>
<sequence>MNEITDQLNRHWTNIYYHLHYTHQEKITHQAIRIMQHIEKNQHATVGFIAKKLSVSHNTASEHIKRLIQKGYIEKIRKQMDERKVFLSLTQEGKDVLHYNTALDQDKLAAILDRLSESKQKRILEAFATLAEEAKKCSSF</sequence>
<dbReference type="InterPro" id="IPR055166">
    <property type="entry name" value="Transc_reg_Sar_Rot_HTH"/>
</dbReference>
<dbReference type="PROSITE" id="PS50995">
    <property type="entry name" value="HTH_MARR_2"/>
    <property type="match status" value="1"/>
</dbReference>
<dbReference type="GO" id="GO:0005737">
    <property type="term" value="C:cytoplasm"/>
    <property type="evidence" value="ECO:0007669"/>
    <property type="project" value="UniProtKB-SubCell"/>
</dbReference>
<feature type="domain" description="HTH marR-type" evidence="8">
    <location>
        <begin position="1"/>
        <end position="132"/>
    </location>
</feature>
<dbReference type="InterPro" id="IPR036388">
    <property type="entry name" value="WH-like_DNA-bd_sf"/>
</dbReference>
<comment type="similarity">
    <text evidence="5">Belongs to the SarZ family.</text>
</comment>
<reference evidence="9 10" key="1">
    <citation type="submission" date="2019-03" db="EMBL/GenBank/DDBJ databases">
        <title>Genomic Encyclopedia of Type Strains, Phase IV (KMG-IV): sequencing the most valuable type-strain genomes for metagenomic binning, comparative biology and taxonomic classification.</title>
        <authorList>
            <person name="Goeker M."/>
        </authorList>
    </citation>
    <scope>NUCLEOTIDE SEQUENCE [LARGE SCALE GENOMIC DNA]</scope>
    <source>
        <strain evidence="9 10">DSM 25894</strain>
    </source>
</reference>
<dbReference type="EMBL" id="SMAN01000005">
    <property type="protein sequence ID" value="TCT24565.1"/>
    <property type="molecule type" value="Genomic_DNA"/>
</dbReference>
<evidence type="ECO:0000256" key="4">
    <source>
        <dbReference type="ARBA" id="ARBA00023163"/>
    </source>
</evidence>
<dbReference type="GO" id="GO:0003677">
    <property type="term" value="F:DNA binding"/>
    <property type="evidence" value="ECO:0007669"/>
    <property type="project" value="UniProtKB-KW"/>
</dbReference>
<dbReference type="CDD" id="cd00090">
    <property type="entry name" value="HTH_ARSR"/>
    <property type="match status" value="1"/>
</dbReference>
<dbReference type="InterPro" id="IPR011991">
    <property type="entry name" value="ArsR-like_HTH"/>
</dbReference>
<dbReference type="SMART" id="SM00347">
    <property type="entry name" value="HTH_MARR"/>
    <property type="match status" value="1"/>
</dbReference>
<keyword evidence="2" id="KW-0805">Transcription regulation</keyword>
<dbReference type="PANTHER" id="PTHR42756:SF1">
    <property type="entry name" value="TRANSCRIPTIONAL REPRESSOR OF EMRAB OPERON"/>
    <property type="match status" value="1"/>
</dbReference>
<name>A0A4R3N664_9BACI</name>
<dbReference type="SUPFAM" id="SSF46785">
    <property type="entry name" value="Winged helix' DNA-binding domain"/>
    <property type="match status" value="1"/>
</dbReference>
<evidence type="ECO:0000256" key="7">
    <source>
        <dbReference type="ARBA" id="ARBA00047207"/>
    </source>
</evidence>
<proteinExistence type="inferred from homology"/>
<evidence type="ECO:0000313" key="10">
    <source>
        <dbReference type="Proteomes" id="UP000294650"/>
    </source>
</evidence>
<evidence type="ECO:0000256" key="1">
    <source>
        <dbReference type="ARBA" id="ARBA00004496"/>
    </source>
</evidence>
<dbReference type="Pfam" id="PF22381">
    <property type="entry name" value="Staph_reg_Sar_Rot"/>
    <property type="match status" value="1"/>
</dbReference>
<evidence type="ECO:0000259" key="8">
    <source>
        <dbReference type="PROSITE" id="PS50995"/>
    </source>
</evidence>
<dbReference type="InterPro" id="IPR036390">
    <property type="entry name" value="WH_DNA-bd_sf"/>
</dbReference>
<gene>
    <name evidence="9" type="ORF">EDD68_10517</name>
</gene>
<keyword evidence="10" id="KW-1185">Reference proteome</keyword>
<evidence type="ECO:0000256" key="5">
    <source>
        <dbReference type="ARBA" id="ARBA00046337"/>
    </source>
</evidence>
<dbReference type="Gene3D" id="1.10.10.10">
    <property type="entry name" value="Winged helix-like DNA-binding domain superfamily/Winged helix DNA-binding domain"/>
    <property type="match status" value="1"/>
</dbReference>
<keyword evidence="3 9" id="KW-0238">DNA-binding</keyword>
<evidence type="ECO:0000256" key="2">
    <source>
        <dbReference type="ARBA" id="ARBA00023015"/>
    </source>
</evidence>
<evidence type="ECO:0000256" key="6">
    <source>
        <dbReference type="ARBA" id="ARBA00047188"/>
    </source>
</evidence>
<dbReference type="Proteomes" id="UP000294650">
    <property type="component" value="Unassembled WGS sequence"/>
</dbReference>
<evidence type="ECO:0000256" key="3">
    <source>
        <dbReference type="ARBA" id="ARBA00023125"/>
    </source>
</evidence>
<dbReference type="RefSeq" id="WP_132371297.1">
    <property type="nucleotide sequence ID" value="NZ_SMAN01000005.1"/>
</dbReference>
<dbReference type="GO" id="GO:0003700">
    <property type="term" value="F:DNA-binding transcription factor activity"/>
    <property type="evidence" value="ECO:0007669"/>
    <property type="project" value="InterPro"/>
</dbReference>
<organism evidence="9 10">
    <name type="scientific">Melghiribacillus thermohalophilus</name>
    <dbReference type="NCBI Taxonomy" id="1324956"/>
    <lineage>
        <taxon>Bacteria</taxon>
        <taxon>Bacillati</taxon>
        <taxon>Bacillota</taxon>
        <taxon>Bacilli</taxon>
        <taxon>Bacillales</taxon>
        <taxon>Bacillaceae</taxon>
        <taxon>Melghiribacillus</taxon>
    </lineage>
</organism>
<dbReference type="InterPro" id="IPR000835">
    <property type="entry name" value="HTH_MarR-typ"/>
</dbReference>
<accession>A0A4R3N664</accession>
<comment type="caution">
    <text evidence="9">The sequence shown here is derived from an EMBL/GenBank/DDBJ whole genome shotgun (WGS) entry which is preliminary data.</text>
</comment>
<evidence type="ECO:0000313" key="9">
    <source>
        <dbReference type="EMBL" id="TCT24565.1"/>
    </source>
</evidence>
<keyword evidence="4" id="KW-0804">Transcription</keyword>